<keyword evidence="3" id="KW-0812">Transmembrane</keyword>
<feature type="compositionally biased region" description="Basic and acidic residues" evidence="2">
    <location>
        <begin position="674"/>
        <end position="706"/>
    </location>
</feature>
<dbReference type="InterPro" id="IPR013491">
    <property type="entry name" value="Tape_meas_N"/>
</dbReference>
<name>A0A646FN12_9BACT</name>
<feature type="region of interest" description="Disordered" evidence="2">
    <location>
        <begin position="648"/>
        <end position="707"/>
    </location>
</feature>
<protein>
    <submittedName>
        <fullName evidence="4">Tape measure protein</fullName>
    </submittedName>
</protein>
<keyword evidence="3" id="KW-1133">Transmembrane helix</keyword>
<feature type="compositionally biased region" description="Basic and acidic residues" evidence="2">
    <location>
        <begin position="648"/>
        <end position="667"/>
    </location>
</feature>
<feature type="compositionally biased region" description="Polar residues" evidence="2">
    <location>
        <begin position="1404"/>
        <end position="1414"/>
    </location>
</feature>
<evidence type="ECO:0000256" key="1">
    <source>
        <dbReference type="SAM" id="Coils"/>
    </source>
</evidence>
<proteinExistence type="predicted"/>
<accession>A0A646FN12</accession>
<dbReference type="EMBL" id="VZCX01000075">
    <property type="protein sequence ID" value="MQM96523.1"/>
    <property type="molecule type" value="Genomic_DNA"/>
</dbReference>
<dbReference type="Proteomes" id="UP001193463">
    <property type="component" value="Unassembled WGS sequence"/>
</dbReference>
<dbReference type="RefSeq" id="WP_153084242.1">
    <property type="nucleotide sequence ID" value="NZ_VZCS01000075.1"/>
</dbReference>
<organism evidence="4">
    <name type="scientific">Segatella copri</name>
    <dbReference type="NCBI Taxonomy" id="165179"/>
    <lineage>
        <taxon>Bacteria</taxon>
        <taxon>Pseudomonadati</taxon>
        <taxon>Bacteroidota</taxon>
        <taxon>Bacteroidia</taxon>
        <taxon>Bacteroidales</taxon>
        <taxon>Prevotellaceae</taxon>
        <taxon>Segatella</taxon>
    </lineage>
</organism>
<feature type="region of interest" description="Disordered" evidence="2">
    <location>
        <begin position="1403"/>
        <end position="1422"/>
    </location>
</feature>
<feature type="coiled-coil region" evidence="1">
    <location>
        <begin position="362"/>
        <end position="397"/>
    </location>
</feature>
<dbReference type="NCBIfam" id="TIGR02675">
    <property type="entry name" value="tape_meas_nterm"/>
    <property type="match status" value="1"/>
</dbReference>
<keyword evidence="3" id="KW-0472">Membrane</keyword>
<sequence length="1494" mass="166170">MSKGKTVAIEIELLDRISGGLDRVNKKMDALKGYTDEAKKGLSGLENMSDRVKKSLMGLGMAFSMKQVITEVATVRGEFQKLEVAFNVMLGSADKTDNLMAQLIHTAATTPYGLEGVAQGAKQLLAYGMEAEKVNETLIRLGDIAAGLSMPLNDLVYLYGTTMAQGRLYTQDLNQFTGRGIPMIQELAKVFGVAESKVKDLVEAGKVGFPEVQKVIENLTGEGSKFGGLMEEQSKTISGQISNIEDAISTMFNDLGKQSEGVINTTLSGVSYIVEHYEQFGRVLMGLVATYGTYRTACMTVAAVHSLITIGIGGMTAAEAIHYGWIVMVEKAQKLLNATMLSNPYVLVATAIASVIAVMVSMKTETELMQAADEDYEAQKQKAIEAEEEHKRKMEELCSIAGDEALSTDTRREALNRLEQKYPAIFAKYDTEYEKLKNIKKIKLEIAELEAGQSITKPKNELNSVNKRIKELEAKQRTEKWVESNSSGTSMKKVGGLSKKEEAELKNLQKKQQNLNKQVRKDSVNAYFDNLTRVSNNDLKKQIKERESLIARMNMSGHKYGYTTNDGKNIRGTYTKDELQYQLNKLKSEQNRRNEPRKSSSDWGAADKRAYQAALKKYNDFISKGSNNLTKEEYDKKAKELKEKMELAKKEYDSRKPGSDKDSEKAQKAAAKAEAARAKEEAAEERRKQTKEKVGQELAELQRKNDEEEINTMQEGLEKKLRQIENDYQAQKNEINKQETAWKRDNKKAGIATGTNGLTTEQTDAINEAHALNEKSRTKAIEEANKEALKDELLAMTDYLKEYGTIQEQKYAIAKEYAEKIKEVNEGAGTADEKQWKVKALEKQRDTAMSQVDAKSLALDIDWGTTFEGVGNVLKDVAKETLGKVETYMKTAEFKALSAENKKTYTDLQAKLKQETGAESTSPFNFKIWGTISKNVTAYQESVRNLQNKTDAHTRAVDELEKAQANLAAATDDTSKEIAQKAVDIAQGKVDATATEQTEAQDESNKARQTLTDNTNAAAQGIQNFTNYLNEMSNGSLYGFANGMSKLITSLGKGSDGIGKSLNELGGKIGGIIGAILQIIDALGDDPKGFIDDLLNKIADCVEKIVEDLPEIVLSIIKDVGNILQGLVSGIGSWFGIDDLDLFGLNGNEAKVQKTIDDLTKRNELLQYAIEDLTDEIKASKGTKSVVAYQQAYANQQEANQNYLDMAKAQASYWKKHHSWNYYWNGFNNDQTAWIKQNVKEDFNGDLWSLSPEEMKKLRSNVGIWEYIKNTGKGSYGNDVADKLNDYIDQAGKLEELTDELYEGLTGISFDSMYDSFVDTLMDMNATAEDMADDLSEYFMRAMLSNQIGEIYADKLKEWWKKFGAAMEDNDLTEAERNALQEEYMGYVKDAIALRDKLAEATGYTGNSSTSQSGKSGGFSAMTQDQGTKLEGMFTSGLQHWSSMDDQLENVVEKMNVAESHLARIAENTGMSVTHLNDIKEEIRKIIRDGLKMK</sequence>
<feature type="coiled-coil region" evidence="1">
    <location>
        <begin position="455"/>
        <end position="525"/>
    </location>
</feature>
<feature type="region of interest" description="Disordered" evidence="2">
    <location>
        <begin position="586"/>
        <end position="605"/>
    </location>
</feature>
<comment type="caution">
    <text evidence="4">The sequence shown here is derived from an EMBL/GenBank/DDBJ whole genome shotgun (WGS) entry which is preliminary data.</text>
</comment>
<gene>
    <name evidence="4" type="ORF">F7D96_09620</name>
</gene>
<feature type="coiled-coil region" evidence="1">
    <location>
        <begin position="943"/>
        <end position="973"/>
    </location>
</feature>
<evidence type="ECO:0000313" key="4">
    <source>
        <dbReference type="EMBL" id="MQM96523.1"/>
    </source>
</evidence>
<feature type="transmembrane region" description="Helical" evidence="3">
    <location>
        <begin position="345"/>
        <end position="362"/>
    </location>
</feature>
<feature type="transmembrane region" description="Helical" evidence="3">
    <location>
        <begin position="303"/>
        <end position="325"/>
    </location>
</feature>
<evidence type="ECO:0000256" key="3">
    <source>
        <dbReference type="SAM" id="Phobius"/>
    </source>
</evidence>
<dbReference type="Pfam" id="PF20155">
    <property type="entry name" value="TMP_3"/>
    <property type="match status" value="1"/>
</dbReference>
<evidence type="ECO:0000256" key="2">
    <source>
        <dbReference type="SAM" id="MobiDB-lite"/>
    </source>
</evidence>
<reference evidence="4" key="1">
    <citation type="submission" date="2019-09" db="EMBL/GenBank/DDBJ databases">
        <title>Distinct polysaccharide growth profiles of human intestinal Prevotella copri isolates.</title>
        <authorList>
            <person name="Fehlner-Peach H."/>
            <person name="Magnabosco C."/>
            <person name="Raghavan V."/>
            <person name="Scher J.U."/>
            <person name="Tett A."/>
            <person name="Cox L.M."/>
            <person name="Gottsegen C."/>
            <person name="Watters A."/>
            <person name="Wiltshire- Gordon J.D."/>
            <person name="Segata N."/>
            <person name="Bonneau R."/>
            <person name="Littman D.R."/>
        </authorList>
    </citation>
    <scope>NUCLEOTIDE SEQUENCE</scope>
    <source>
        <strain evidence="4">IAQ1183</strain>
    </source>
</reference>
<dbReference type="PANTHER" id="PTHR23159:SF31">
    <property type="entry name" value="CENTROSOME-ASSOCIATED PROTEIN CEP250 ISOFORM X1"/>
    <property type="match status" value="1"/>
</dbReference>
<keyword evidence="1" id="KW-0175">Coiled coil</keyword>
<dbReference type="PANTHER" id="PTHR23159">
    <property type="entry name" value="CENTROSOMAL PROTEIN 2"/>
    <property type="match status" value="1"/>
</dbReference>